<proteinExistence type="predicted"/>
<organism evidence="10 11">
    <name type="scientific">Agrococcus jenensis</name>
    <dbReference type="NCBI Taxonomy" id="46353"/>
    <lineage>
        <taxon>Bacteria</taxon>
        <taxon>Bacillati</taxon>
        <taxon>Actinomycetota</taxon>
        <taxon>Actinomycetes</taxon>
        <taxon>Micrococcales</taxon>
        <taxon>Microbacteriaceae</taxon>
        <taxon>Agrococcus</taxon>
    </lineage>
</organism>
<comment type="caution">
    <text evidence="10">The sequence shown here is derived from an EMBL/GenBank/DDBJ whole genome shotgun (WGS) entry which is preliminary data.</text>
</comment>
<evidence type="ECO:0000256" key="4">
    <source>
        <dbReference type="ARBA" id="ARBA00022741"/>
    </source>
</evidence>
<name>A0A3N2AP54_9MICO</name>
<protein>
    <recommendedName>
        <fullName evidence="9">Pycsar effector protein domain-containing protein</fullName>
    </recommendedName>
</protein>
<keyword evidence="4" id="KW-0547">Nucleotide-binding</keyword>
<keyword evidence="2" id="KW-1003">Cell membrane</keyword>
<evidence type="ECO:0000313" key="11">
    <source>
        <dbReference type="Proteomes" id="UP000275456"/>
    </source>
</evidence>
<evidence type="ECO:0000256" key="5">
    <source>
        <dbReference type="ARBA" id="ARBA00022989"/>
    </source>
</evidence>
<gene>
    <name evidence="10" type="ORF">EDD26_0180</name>
</gene>
<keyword evidence="5 8" id="KW-1133">Transmembrane helix</keyword>
<sequence length="170" mass="18698">MLRHKRSTDDEPSQRYENAWRLHAAQMEWTGKVDAKAAFALTVQAALLGAVVVLLEDMKSGLEYTLLGASAVLVLAGAVFAAAVVAPQLRGRKLGEEAKSNFIFFGHARLWKPERLARELKRSDLVDQLAQQVVVMADIAWKKHRRVAWSIWLGLAGGALLLASVAVSRI</sequence>
<evidence type="ECO:0000256" key="2">
    <source>
        <dbReference type="ARBA" id="ARBA00022475"/>
    </source>
</evidence>
<dbReference type="GO" id="GO:0051607">
    <property type="term" value="P:defense response to virus"/>
    <property type="evidence" value="ECO:0007669"/>
    <property type="project" value="UniProtKB-KW"/>
</dbReference>
<feature type="transmembrane region" description="Helical" evidence="8">
    <location>
        <begin position="67"/>
        <end position="86"/>
    </location>
</feature>
<reference evidence="10 11" key="1">
    <citation type="submission" date="2018-11" db="EMBL/GenBank/DDBJ databases">
        <title>Sequencing the genomes of 1000 actinobacteria strains.</title>
        <authorList>
            <person name="Klenk H.-P."/>
        </authorList>
    </citation>
    <scope>NUCLEOTIDE SEQUENCE [LARGE SCALE GENOMIC DNA]</scope>
    <source>
        <strain evidence="10 11">DSM 9580</strain>
    </source>
</reference>
<evidence type="ECO:0000256" key="1">
    <source>
        <dbReference type="ARBA" id="ARBA00004236"/>
    </source>
</evidence>
<keyword evidence="6" id="KW-0051">Antiviral defense</keyword>
<dbReference type="EMBL" id="RKHJ01000001">
    <property type="protein sequence ID" value="ROR64829.1"/>
    <property type="molecule type" value="Genomic_DNA"/>
</dbReference>
<keyword evidence="11" id="KW-1185">Reference proteome</keyword>
<accession>A0A3N2AP54</accession>
<feature type="domain" description="Pycsar effector protein" evidence="9">
    <location>
        <begin position="19"/>
        <end position="166"/>
    </location>
</feature>
<evidence type="ECO:0000256" key="8">
    <source>
        <dbReference type="SAM" id="Phobius"/>
    </source>
</evidence>
<dbReference type="GO" id="GO:0005886">
    <property type="term" value="C:plasma membrane"/>
    <property type="evidence" value="ECO:0007669"/>
    <property type="project" value="UniProtKB-SubCell"/>
</dbReference>
<keyword evidence="3 8" id="KW-0812">Transmembrane</keyword>
<comment type="subcellular location">
    <subcellularLocation>
        <location evidence="1">Cell membrane</location>
    </subcellularLocation>
</comment>
<feature type="transmembrane region" description="Helical" evidence="8">
    <location>
        <begin position="37"/>
        <end position="55"/>
    </location>
</feature>
<evidence type="ECO:0000256" key="3">
    <source>
        <dbReference type="ARBA" id="ARBA00022692"/>
    </source>
</evidence>
<evidence type="ECO:0000259" key="9">
    <source>
        <dbReference type="Pfam" id="PF18967"/>
    </source>
</evidence>
<dbReference type="Proteomes" id="UP000275456">
    <property type="component" value="Unassembled WGS sequence"/>
</dbReference>
<keyword evidence="7 8" id="KW-0472">Membrane</keyword>
<feature type="transmembrane region" description="Helical" evidence="8">
    <location>
        <begin position="147"/>
        <end position="167"/>
    </location>
</feature>
<dbReference type="Pfam" id="PF18967">
    <property type="entry name" value="PycTM"/>
    <property type="match status" value="1"/>
</dbReference>
<evidence type="ECO:0000313" key="10">
    <source>
        <dbReference type="EMBL" id="ROR64829.1"/>
    </source>
</evidence>
<dbReference type="AlphaFoldDB" id="A0A3N2AP54"/>
<evidence type="ECO:0000256" key="7">
    <source>
        <dbReference type="ARBA" id="ARBA00023136"/>
    </source>
</evidence>
<dbReference type="GO" id="GO:0000166">
    <property type="term" value="F:nucleotide binding"/>
    <property type="evidence" value="ECO:0007669"/>
    <property type="project" value="UniProtKB-KW"/>
</dbReference>
<evidence type="ECO:0000256" key="6">
    <source>
        <dbReference type="ARBA" id="ARBA00023118"/>
    </source>
</evidence>
<dbReference type="InterPro" id="IPR043760">
    <property type="entry name" value="PycTM_dom"/>
</dbReference>